<keyword evidence="2" id="KW-1185">Reference proteome</keyword>
<proteinExistence type="predicted"/>
<evidence type="ECO:0000313" key="2">
    <source>
        <dbReference type="Proteomes" id="UP001243717"/>
    </source>
</evidence>
<reference evidence="1 2" key="1">
    <citation type="submission" date="2023-04" db="EMBL/GenBank/DDBJ databases">
        <title>A novel bacteria isolated from coastal sediment.</title>
        <authorList>
            <person name="Liu X.-J."/>
            <person name="Du Z.-J."/>
        </authorList>
    </citation>
    <scope>NUCLEOTIDE SEQUENCE [LARGE SCALE GENOMIC DNA]</scope>
    <source>
        <strain evidence="1 2">SDUM461004</strain>
    </source>
</reference>
<accession>A0ABU1AJY3</accession>
<organism evidence="1 2">
    <name type="scientific">Thalassobacterium sedimentorum</name>
    <dbReference type="NCBI Taxonomy" id="3041258"/>
    <lineage>
        <taxon>Bacteria</taxon>
        <taxon>Pseudomonadati</taxon>
        <taxon>Verrucomicrobiota</taxon>
        <taxon>Opitutia</taxon>
        <taxon>Puniceicoccales</taxon>
        <taxon>Coraliomargaritaceae</taxon>
        <taxon>Thalassobacterium</taxon>
    </lineage>
</organism>
<dbReference type="Proteomes" id="UP001243717">
    <property type="component" value="Unassembled WGS sequence"/>
</dbReference>
<dbReference type="EMBL" id="JARXIC010000018">
    <property type="protein sequence ID" value="MDQ8195106.1"/>
    <property type="molecule type" value="Genomic_DNA"/>
</dbReference>
<gene>
    <name evidence="1" type="ORF">QEH59_11765</name>
</gene>
<evidence type="ECO:0000313" key="1">
    <source>
        <dbReference type="EMBL" id="MDQ8195106.1"/>
    </source>
</evidence>
<dbReference type="RefSeq" id="WP_308985566.1">
    <property type="nucleotide sequence ID" value="NZ_JARXIC010000018.1"/>
</dbReference>
<sequence length="378" mass="43358">MNTAIHYQFLTDASIRVDNITLRPWPDFTVLGDPEKADPIVCDLLESDDPFAMLWRGKIPDGTLRVIKCFPQCLWRGLLEVSQLHTDYFLQWSGHCPALIGLMAIHESRRQTDRDIDRIAALYRGREERMRVLGLPPTREAFRILSKVPVEDCYPAQLEQLRVTVNDPARRRLMRHLKTITTETLDTLQLPAECLDINLLQISAEAQLPQQCDSVSEVCREIMQFRQVTKKYPLWPYKGKNVTLNDLVQARNLLEIRLALGKDNSLARFPAPPLEAIGSSKLVIEPLTSVRALFKEGKEMSNCIMTYARSILEGKHYAYRMLHPERATILLRKNFDNWYPAEIRCHENGYASADTIDLVHRWAGAETAGKEVADDFPF</sequence>
<comment type="caution">
    <text evidence="1">The sequence shown here is derived from an EMBL/GenBank/DDBJ whole genome shotgun (WGS) entry which is preliminary data.</text>
</comment>
<protein>
    <submittedName>
        <fullName evidence="1">PcfJ domain-containing protein</fullName>
    </submittedName>
</protein>
<name>A0ABU1AJY3_9BACT</name>